<evidence type="ECO:0000313" key="2">
    <source>
        <dbReference type="EMBL" id="SFV75065.1"/>
    </source>
</evidence>
<feature type="coiled-coil region" evidence="1">
    <location>
        <begin position="22"/>
        <end position="84"/>
    </location>
</feature>
<reference evidence="2" key="1">
    <citation type="submission" date="2016-10" db="EMBL/GenBank/DDBJ databases">
        <authorList>
            <person name="de Groot N.N."/>
        </authorList>
    </citation>
    <scope>NUCLEOTIDE SEQUENCE</scope>
</reference>
<keyword evidence="1" id="KW-0175">Coiled coil</keyword>
<dbReference type="Gene3D" id="1.20.5.340">
    <property type="match status" value="1"/>
</dbReference>
<protein>
    <submittedName>
        <fullName evidence="2">Uncharacterized protein</fullName>
    </submittedName>
</protein>
<sequence length="90" mass="10238">MDNQVEAVETELSVMDKLSKKVNSVIEQHKAITAENENLKNEIVSLKEEIETLKNEIAQKNEKIEALVEDNEMKELELEDIVSKIESILG</sequence>
<dbReference type="EMBL" id="FPHP01000014">
    <property type="protein sequence ID" value="SFV75065.1"/>
    <property type="molecule type" value="Genomic_DNA"/>
</dbReference>
<proteinExistence type="predicted"/>
<gene>
    <name evidence="2" type="ORF">MNB_SM-3-241</name>
</gene>
<dbReference type="AlphaFoldDB" id="A0A1W1D337"/>
<evidence type="ECO:0000256" key="1">
    <source>
        <dbReference type="SAM" id="Coils"/>
    </source>
</evidence>
<name>A0A1W1D337_9ZZZZ</name>
<organism evidence="2">
    <name type="scientific">hydrothermal vent metagenome</name>
    <dbReference type="NCBI Taxonomy" id="652676"/>
    <lineage>
        <taxon>unclassified sequences</taxon>
        <taxon>metagenomes</taxon>
        <taxon>ecological metagenomes</taxon>
    </lineage>
</organism>
<accession>A0A1W1D337</accession>